<dbReference type="InterPro" id="IPR013783">
    <property type="entry name" value="Ig-like_fold"/>
</dbReference>
<evidence type="ECO:0008006" key="4">
    <source>
        <dbReference type="Google" id="ProtNLM"/>
    </source>
</evidence>
<evidence type="ECO:0000313" key="3">
    <source>
        <dbReference type="Proteomes" id="UP000051658"/>
    </source>
</evidence>
<dbReference type="PATRIC" id="fig|1449336.4.peg.657"/>
<protein>
    <recommendedName>
        <fullName evidence="4">Bacterial Ig domain-containing protein</fullName>
    </recommendedName>
</protein>
<dbReference type="Gene3D" id="2.60.40.10">
    <property type="entry name" value="Immunoglobulins"/>
    <property type="match status" value="1"/>
</dbReference>
<feature type="compositionally biased region" description="Polar residues" evidence="1">
    <location>
        <begin position="178"/>
        <end position="207"/>
    </location>
</feature>
<gene>
    <name evidence="2" type="ORF">IV74_GL000643</name>
</gene>
<dbReference type="AlphaFoldDB" id="A0A0R2HWJ3"/>
<proteinExistence type="predicted"/>
<dbReference type="RefSeq" id="WP_051915696.1">
    <property type="nucleotide sequence ID" value="NZ_JQBS01000017.1"/>
</dbReference>
<dbReference type="EMBL" id="JQBS01000017">
    <property type="protein sequence ID" value="KRN56993.1"/>
    <property type="molecule type" value="Genomic_DNA"/>
</dbReference>
<dbReference type="GeneID" id="89587934"/>
<dbReference type="InterPro" id="IPR046776">
    <property type="entry name" value="Pectate_lyase_5"/>
</dbReference>
<organism evidence="2 3">
    <name type="scientific">Carnobacterium divergens DSM 20623</name>
    <dbReference type="NCBI Taxonomy" id="1449336"/>
    <lineage>
        <taxon>Bacteria</taxon>
        <taxon>Bacillati</taxon>
        <taxon>Bacillota</taxon>
        <taxon>Bacilli</taxon>
        <taxon>Lactobacillales</taxon>
        <taxon>Carnobacteriaceae</taxon>
        <taxon>Carnobacterium</taxon>
    </lineage>
</organism>
<accession>A0A0R2HWJ3</accession>
<evidence type="ECO:0000313" key="2">
    <source>
        <dbReference type="EMBL" id="KRN56993.1"/>
    </source>
</evidence>
<reference evidence="2 3" key="1">
    <citation type="journal article" date="2015" name="Genome Announc.">
        <title>Expanding the biotechnology potential of lactobacilli through comparative genomics of 213 strains and associated genera.</title>
        <authorList>
            <person name="Sun Z."/>
            <person name="Harris H.M."/>
            <person name="McCann A."/>
            <person name="Guo C."/>
            <person name="Argimon S."/>
            <person name="Zhang W."/>
            <person name="Yang X."/>
            <person name="Jeffery I.B."/>
            <person name="Cooney J.C."/>
            <person name="Kagawa T.F."/>
            <person name="Liu W."/>
            <person name="Song Y."/>
            <person name="Salvetti E."/>
            <person name="Wrobel A."/>
            <person name="Rasinkangas P."/>
            <person name="Parkhill J."/>
            <person name="Rea M.C."/>
            <person name="O'Sullivan O."/>
            <person name="Ritari J."/>
            <person name="Douillard F.P."/>
            <person name="Paul Ross R."/>
            <person name="Yang R."/>
            <person name="Briner A.E."/>
            <person name="Felis G.E."/>
            <person name="de Vos W.M."/>
            <person name="Barrangou R."/>
            <person name="Klaenhammer T.R."/>
            <person name="Caufield P.W."/>
            <person name="Cui Y."/>
            <person name="Zhang H."/>
            <person name="O'Toole P.W."/>
        </authorList>
    </citation>
    <scope>NUCLEOTIDE SEQUENCE [LARGE SCALE GENOMIC DNA]</scope>
    <source>
        <strain evidence="2 3">DSM 20623</strain>
    </source>
</reference>
<dbReference type="Pfam" id="PF20585">
    <property type="entry name" value="Pectate_lyase_5"/>
    <property type="match status" value="1"/>
</dbReference>
<name>A0A0R2HWJ3_CARDV</name>
<sequence>MKLKQNYKIVLSIVVLLSLIISGLSIQQLKKDPSVKATDAANAETQYVKIEQAIQSSIANQVDVLITFSPYLTEEIRIPVPEGLTYQETLASLQSENKVSLDTEKKELVIQPFEKTNQSNQGQSSELATSENVPVVTEFQEQSVLVSFTVNQTGEYTLKAVTSYEDSVIHSDELTLKLPTTSNPESTKPETDPNQSSKEQSTNSQANEADVPVAVQSRMMARAAGEVEVSTWAEFKAAYDEPTTTKIIMKNEITASSATSFRTTPIEIDGGGFLLEMRNYDLRVNNPSVAGSVFHIHDMIMSNNAYNEAFVNSGYGSANTRNWKFRLGNIVTKANVQRVIRAYHAEVTMYGNNNLDTRAENFYVGSMVIEPGTKYIGNVNYYNFSVIWFVENSSAGETGASQEFTIGEGANVKLGQTQTGTAYPAVYQYYKSMTIGENAVFNVNMPGNAVRFDLSGSTFTAKKGSITNLTSKLASGAVVNFNASNSVFKVEEGAYFYTIGVSSVPLVNIASGSNNVFDLSKPAQYDIRNLGTSSAVGITGAANKLSISDSDIDLWNMGVDVLGPSSLTYALVGNLTATGPANTQVVTSTEPALQTNFRTNKFRRISGMNQNPIVELSPVTDANLTVKGRVQIGTVPDNNGSDEDGNITYIPVYASAGQAKVTVTADDGSLVQKDLVTDKDGYISYKVSSFYKAGTTLSATAVRGPYLSEEPGTTVVSDVTPPKPAELTGKFTIASKKIKGINGEPGATVTYTINGVDAKIDGTIISAIVQPDGTWEIPTPGPRLTIGDKVQIFLTDTVGNKNPVTQKTLYDAIFPPATTVTVADGELSFISAPKDISFGEELPLGAKTTQYPIAGMDGDLVVEDTRADKLSWTLTAKMDRVLTSATNKTLPQAVRYSKAGKQQILGTSAITIYENTNVDDDPVSITNGWIPNGDGLSLSIDAGEAYPEEYTGSITWTLQDTP</sequence>
<feature type="region of interest" description="Disordered" evidence="1">
    <location>
        <begin position="175"/>
        <end position="209"/>
    </location>
</feature>
<dbReference type="Proteomes" id="UP000051658">
    <property type="component" value="Unassembled WGS sequence"/>
</dbReference>
<comment type="caution">
    <text evidence="2">The sequence shown here is derived from an EMBL/GenBank/DDBJ whole genome shotgun (WGS) entry which is preliminary data.</text>
</comment>
<keyword evidence="3" id="KW-1185">Reference proteome</keyword>
<evidence type="ECO:0000256" key="1">
    <source>
        <dbReference type="SAM" id="MobiDB-lite"/>
    </source>
</evidence>